<dbReference type="PANTHER" id="PTHR33871">
    <property type="entry name" value="OS05G0503100 PROTEIN-RELATED"/>
    <property type="match status" value="1"/>
</dbReference>
<reference evidence="2 3" key="1">
    <citation type="journal article" date="2021" name="Commun. Biol.">
        <title>The genome of Shorea leprosula (Dipterocarpaceae) highlights the ecological relevance of drought in aseasonal tropical rainforests.</title>
        <authorList>
            <person name="Ng K.K.S."/>
            <person name="Kobayashi M.J."/>
            <person name="Fawcett J.A."/>
            <person name="Hatakeyama M."/>
            <person name="Paape T."/>
            <person name="Ng C.H."/>
            <person name="Ang C.C."/>
            <person name="Tnah L.H."/>
            <person name="Lee C.T."/>
            <person name="Nishiyama T."/>
            <person name="Sese J."/>
            <person name="O'Brien M.J."/>
            <person name="Copetti D."/>
            <person name="Mohd Noor M.I."/>
            <person name="Ong R.C."/>
            <person name="Putra M."/>
            <person name="Sireger I.Z."/>
            <person name="Indrioko S."/>
            <person name="Kosugi Y."/>
            <person name="Izuno A."/>
            <person name="Isagi Y."/>
            <person name="Lee S.L."/>
            <person name="Shimizu K.K."/>
        </authorList>
    </citation>
    <scope>NUCLEOTIDE SEQUENCE [LARGE SCALE GENOMIC DNA]</scope>
    <source>
        <strain evidence="2">214</strain>
    </source>
</reference>
<evidence type="ECO:0000313" key="2">
    <source>
        <dbReference type="EMBL" id="GKU87787.1"/>
    </source>
</evidence>
<dbReference type="Proteomes" id="UP001054252">
    <property type="component" value="Unassembled WGS sequence"/>
</dbReference>
<evidence type="ECO:0000256" key="1">
    <source>
        <dbReference type="SAM" id="MobiDB-lite"/>
    </source>
</evidence>
<sequence length="288" mass="31632">MGSCISKCRPRKYTFEEEEFEHTQDKIVISQTSSKKVSPSPLSPTTTTSSCFSAPSVTCNTTSTSDSSCSSSVLSSKDRSFSNEFLWACVKENPHIIRINSIKEAALALTSSKRHAQKLESPPKAVVVPKKDKGFTPQKRGRSSSPIALPRQKSFRKETEVLNSGYSMPSRILKSPSPSRRFSGEFGRAISSNTSKANGSKRFHGTKVTPVNSVSSSLRNENFRQASPSIGSSGRLRPYLRNRKTCIHRISSKIDEIAVAAALTEQDGDVVMEDIDNPLISLDCFIFI</sequence>
<feature type="region of interest" description="Disordered" evidence="1">
    <location>
        <begin position="26"/>
        <end position="55"/>
    </location>
</feature>
<feature type="region of interest" description="Disordered" evidence="1">
    <location>
        <begin position="191"/>
        <end position="215"/>
    </location>
</feature>
<evidence type="ECO:0000313" key="3">
    <source>
        <dbReference type="Proteomes" id="UP001054252"/>
    </source>
</evidence>
<comment type="caution">
    <text evidence="2">The sequence shown here is derived from an EMBL/GenBank/DDBJ whole genome shotgun (WGS) entry which is preliminary data.</text>
</comment>
<dbReference type="PANTHER" id="PTHR33871:SF18">
    <property type="entry name" value="F24J8.12 PROTEIN"/>
    <property type="match status" value="1"/>
</dbReference>
<gene>
    <name evidence="2" type="ORF">SLEP1_g2128</name>
</gene>
<dbReference type="EMBL" id="BPVZ01000002">
    <property type="protein sequence ID" value="GKU87787.1"/>
    <property type="molecule type" value="Genomic_DNA"/>
</dbReference>
<accession>A0AAV5HG54</accession>
<proteinExistence type="predicted"/>
<dbReference type="AlphaFoldDB" id="A0AAV5HG54"/>
<keyword evidence="3" id="KW-1185">Reference proteome</keyword>
<protein>
    <submittedName>
        <fullName evidence="2">Uncharacterized protein</fullName>
    </submittedName>
</protein>
<organism evidence="2 3">
    <name type="scientific">Rubroshorea leprosula</name>
    <dbReference type="NCBI Taxonomy" id="152421"/>
    <lineage>
        <taxon>Eukaryota</taxon>
        <taxon>Viridiplantae</taxon>
        <taxon>Streptophyta</taxon>
        <taxon>Embryophyta</taxon>
        <taxon>Tracheophyta</taxon>
        <taxon>Spermatophyta</taxon>
        <taxon>Magnoliopsida</taxon>
        <taxon>eudicotyledons</taxon>
        <taxon>Gunneridae</taxon>
        <taxon>Pentapetalae</taxon>
        <taxon>rosids</taxon>
        <taxon>malvids</taxon>
        <taxon>Malvales</taxon>
        <taxon>Dipterocarpaceae</taxon>
        <taxon>Rubroshorea</taxon>
    </lineage>
</organism>
<name>A0AAV5HG54_9ROSI</name>
<feature type="compositionally biased region" description="Low complexity" evidence="1">
    <location>
        <begin position="32"/>
        <end position="55"/>
    </location>
</feature>
<feature type="region of interest" description="Disordered" evidence="1">
    <location>
        <begin position="114"/>
        <end position="147"/>
    </location>
</feature>